<name>A0A966G3L2_MICAE</name>
<dbReference type="InterPro" id="IPR039060">
    <property type="entry name" value="Antitox_HigA"/>
</dbReference>
<dbReference type="Proteomes" id="UP000799330">
    <property type="component" value="Unassembled WGS sequence"/>
</dbReference>
<dbReference type="PANTHER" id="PTHR40455">
    <property type="entry name" value="ANTITOXIN HIGA"/>
    <property type="match status" value="1"/>
</dbReference>
<dbReference type="EMBL" id="JAADAI010000497">
    <property type="protein sequence ID" value="NCS59564.1"/>
    <property type="molecule type" value="Genomic_DNA"/>
</dbReference>
<proteinExistence type="predicted"/>
<evidence type="ECO:0000313" key="2">
    <source>
        <dbReference type="Proteomes" id="UP000799330"/>
    </source>
</evidence>
<dbReference type="PANTHER" id="PTHR40455:SF1">
    <property type="entry name" value="ANTITOXIN HIGA"/>
    <property type="match status" value="1"/>
</dbReference>
<sequence>MLDLHPLKTESEYEAALLEIESLLEVPPGTPEAARLDLLATLVDAYEQEHFPIPLPDPIEAIRFYLESRGLDAQVLIPILGDQEQVNQVLNRQQPLSLEMIRQLHQICNISAEVLIQSYALEGVL</sequence>
<accession>A0A966G3L2</accession>
<dbReference type="AlphaFoldDB" id="A0A966G3L2"/>
<dbReference type="GO" id="GO:0001046">
    <property type="term" value="F:core promoter sequence-specific DNA binding"/>
    <property type="evidence" value="ECO:0007669"/>
    <property type="project" value="TreeGrafter"/>
</dbReference>
<dbReference type="GO" id="GO:0006355">
    <property type="term" value="P:regulation of DNA-templated transcription"/>
    <property type="evidence" value="ECO:0007669"/>
    <property type="project" value="InterPro"/>
</dbReference>
<protein>
    <submittedName>
        <fullName evidence="1">Transcriptional regulator</fullName>
    </submittedName>
</protein>
<gene>
    <name evidence="1" type="ORF">GPJ16_23215</name>
</gene>
<comment type="caution">
    <text evidence="1">The sequence shown here is derived from an EMBL/GenBank/DDBJ whole genome shotgun (WGS) entry which is preliminary data.</text>
</comment>
<reference evidence="1" key="1">
    <citation type="journal article" date="2019" name="Mol. Ecol.">
        <title>Genome evolution and host-microbiome shifts correspond with intraspecific niche divergence within harmful algal bloom-forming Microcystis aeruginosa.</title>
        <authorList>
            <person name="Jackrel S.L."/>
            <person name="White J.D."/>
            <person name="Evans J.T."/>
            <person name="Buffin K."/>
            <person name="Hayden K."/>
            <person name="Sarnelle O."/>
            <person name="Denef V.J."/>
        </authorList>
    </citation>
    <scope>NUCLEOTIDE SEQUENCE</scope>
    <source>
        <strain evidence="1">G11-04</strain>
    </source>
</reference>
<evidence type="ECO:0000313" key="1">
    <source>
        <dbReference type="EMBL" id="NCS59564.1"/>
    </source>
</evidence>
<organism evidence="1 2">
    <name type="scientific">Microcystis aeruginosa G11-04</name>
    <dbReference type="NCBI Taxonomy" id="2685956"/>
    <lineage>
        <taxon>Bacteria</taxon>
        <taxon>Bacillati</taxon>
        <taxon>Cyanobacteriota</taxon>
        <taxon>Cyanophyceae</taxon>
        <taxon>Oscillatoriophycideae</taxon>
        <taxon>Chroococcales</taxon>
        <taxon>Microcystaceae</taxon>
        <taxon>Microcystis</taxon>
    </lineage>
</organism>